<comment type="similarity">
    <text evidence="2">Belongs to the ribonuclease N1/T1 family.</text>
</comment>
<evidence type="ECO:0000313" key="8">
    <source>
        <dbReference type="EMBL" id="WAT24796.1"/>
    </source>
</evidence>
<dbReference type="GO" id="GO:0003723">
    <property type="term" value="F:RNA binding"/>
    <property type="evidence" value="ECO:0007669"/>
    <property type="project" value="InterPro"/>
</dbReference>
<gene>
    <name evidence="8" type="ORF">OZ415_01445</name>
</gene>
<evidence type="ECO:0000256" key="2">
    <source>
        <dbReference type="ARBA" id="ARBA00009006"/>
    </source>
</evidence>
<evidence type="ECO:0000256" key="6">
    <source>
        <dbReference type="ARBA" id="ARBA00022801"/>
    </source>
</evidence>
<dbReference type="InterPro" id="IPR001887">
    <property type="entry name" value="Barnase"/>
</dbReference>
<dbReference type="EMBL" id="CP114063">
    <property type="protein sequence ID" value="WAT24796.1"/>
    <property type="molecule type" value="Genomic_DNA"/>
</dbReference>
<evidence type="ECO:0000256" key="3">
    <source>
        <dbReference type="ARBA" id="ARBA00022214"/>
    </source>
</evidence>
<dbReference type="Proteomes" id="UP001164714">
    <property type="component" value="Chromosome"/>
</dbReference>
<accession>A0A0U4WUI0</accession>
<keyword evidence="6" id="KW-0378">Hydrolase</keyword>
<dbReference type="PRINTS" id="PR00117">
    <property type="entry name" value="BARNASE"/>
</dbReference>
<dbReference type="Gene3D" id="3.10.450.30">
    <property type="entry name" value="Microbial ribonucleases"/>
    <property type="match status" value="1"/>
</dbReference>
<feature type="region of interest" description="Disordered" evidence="7">
    <location>
        <begin position="39"/>
        <end position="80"/>
    </location>
</feature>
<sequence length="192" mass="21396">MRNPQKNQLEAIQQLIKNPKSVIGIILAALAVYASQEPWNTDDQNNNQSDQAQVADNESDSSTTSESATESAQATDGDTVQVAEEGTYTSPEEVAAYIDQYDTLPENYITKSEAEDLGWESSDGNLWEVAEGMSIGGDYFGNYEGLLPEEDDYREADVNYDGGFRGAERIIYSDDGDIYYTDDHYESFQQLY</sequence>
<proteinExistence type="inferred from homology"/>
<dbReference type="InterPro" id="IPR016191">
    <property type="entry name" value="Ribonuclease/ribotoxin"/>
</dbReference>
<organism evidence="8 9">
    <name type="scientific">Aerococcus urinaeequi</name>
    <dbReference type="NCBI Taxonomy" id="51665"/>
    <lineage>
        <taxon>Bacteria</taxon>
        <taxon>Bacillati</taxon>
        <taxon>Bacillota</taxon>
        <taxon>Bacilli</taxon>
        <taxon>Lactobacillales</taxon>
        <taxon>Aerococcaceae</taxon>
        <taxon>Aerococcus</taxon>
    </lineage>
</organism>
<dbReference type="GO" id="GO:0005576">
    <property type="term" value="C:extracellular region"/>
    <property type="evidence" value="ECO:0007669"/>
    <property type="project" value="UniProtKB-SubCell"/>
</dbReference>
<dbReference type="KEGG" id="aui:APT62_08460"/>
<dbReference type="RefSeq" id="WP_026465829.1">
    <property type="nucleotide sequence ID" value="NZ_CP013988.1"/>
</dbReference>
<name>A0A0U4WUI0_9LACT</name>
<keyword evidence="5" id="KW-0540">Nuclease</keyword>
<dbReference type="GO" id="GO:0016787">
    <property type="term" value="F:hydrolase activity"/>
    <property type="evidence" value="ECO:0007669"/>
    <property type="project" value="UniProtKB-KW"/>
</dbReference>
<keyword evidence="4" id="KW-0964">Secreted</keyword>
<evidence type="ECO:0000256" key="1">
    <source>
        <dbReference type="ARBA" id="ARBA00004613"/>
    </source>
</evidence>
<reference evidence="8" key="1">
    <citation type="submission" date="2022-12" db="EMBL/GenBank/DDBJ databases">
        <title>Whole genome sequence analysis of a duck derived balloon bacteium Aerococcus urinaeequi henan2020.</title>
        <authorList>
            <person name="Zhang H."/>
            <person name="Qiao H.X."/>
            <person name="Bian C.Z."/>
            <person name="Shu J.C."/>
        </authorList>
    </citation>
    <scope>NUCLEOTIDE SEQUENCE</scope>
    <source>
        <strain evidence="8">2020-HN-1</strain>
    </source>
</reference>
<protein>
    <recommendedName>
        <fullName evidence="3">Ribonuclease</fullName>
    </recommendedName>
</protein>
<dbReference type="AlphaFoldDB" id="A0A0U4WUI0"/>
<dbReference type="OrthoDB" id="9803442at2"/>
<dbReference type="SUPFAM" id="SSF53933">
    <property type="entry name" value="Microbial ribonucleases"/>
    <property type="match status" value="1"/>
</dbReference>
<evidence type="ECO:0000313" key="9">
    <source>
        <dbReference type="Proteomes" id="UP001164714"/>
    </source>
</evidence>
<dbReference type="Pfam" id="PF00545">
    <property type="entry name" value="Ribonuclease"/>
    <property type="match status" value="1"/>
</dbReference>
<evidence type="ECO:0000256" key="4">
    <source>
        <dbReference type="ARBA" id="ARBA00022525"/>
    </source>
</evidence>
<dbReference type="InterPro" id="IPR000026">
    <property type="entry name" value="N1-like"/>
</dbReference>
<evidence type="ECO:0000256" key="5">
    <source>
        <dbReference type="ARBA" id="ARBA00022722"/>
    </source>
</evidence>
<feature type="compositionally biased region" description="Low complexity" evidence="7">
    <location>
        <begin position="42"/>
        <end position="76"/>
    </location>
</feature>
<dbReference type="GO" id="GO:0004521">
    <property type="term" value="F:RNA endonuclease activity"/>
    <property type="evidence" value="ECO:0007669"/>
    <property type="project" value="InterPro"/>
</dbReference>
<evidence type="ECO:0000256" key="7">
    <source>
        <dbReference type="SAM" id="MobiDB-lite"/>
    </source>
</evidence>
<comment type="subcellular location">
    <subcellularLocation>
        <location evidence="1">Secreted</location>
    </subcellularLocation>
</comment>